<name>A0A0D3KD83_EMIH1</name>
<dbReference type="eggNOG" id="KOG2937">
    <property type="taxonomic scope" value="Eukaryota"/>
</dbReference>
<evidence type="ECO:0000313" key="2">
    <source>
        <dbReference type="EnsemblProtists" id="EOD33718"/>
    </source>
</evidence>
<dbReference type="GeneID" id="17278989"/>
<dbReference type="AlphaFoldDB" id="A0A0D3KD83"/>
<dbReference type="InterPro" id="IPR007722">
    <property type="entry name" value="DCP2_BoxA"/>
</dbReference>
<accession>A0A0D3KD83</accession>
<dbReference type="GO" id="GO:0016787">
    <property type="term" value="F:hydrolase activity"/>
    <property type="evidence" value="ECO:0007669"/>
    <property type="project" value="InterPro"/>
</dbReference>
<protein>
    <recommendedName>
        <fullName evidence="1">mRNA decapping protein 2 Box A domain-containing protein</fullName>
    </recommendedName>
</protein>
<dbReference type="SMART" id="SM01125">
    <property type="entry name" value="DCP2"/>
    <property type="match status" value="1"/>
</dbReference>
<dbReference type="PANTHER" id="PTHR23114:SF17">
    <property type="entry name" value="M7GPPPN-MRNA HYDROLASE"/>
    <property type="match status" value="1"/>
</dbReference>
<dbReference type="HOGENOM" id="CLU_1589506_0_0_1"/>
<dbReference type="SUPFAM" id="SSF140586">
    <property type="entry name" value="Dcp2 domain-like"/>
    <property type="match status" value="1"/>
</dbReference>
<feature type="domain" description="mRNA decapping protein 2 Box A" evidence="1">
    <location>
        <begin position="53"/>
        <end position="138"/>
    </location>
</feature>
<organism evidence="2 3">
    <name type="scientific">Emiliania huxleyi (strain CCMP1516)</name>
    <dbReference type="NCBI Taxonomy" id="280463"/>
    <lineage>
        <taxon>Eukaryota</taxon>
        <taxon>Haptista</taxon>
        <taxon>Haptophyta</taxon>
        <taxon>Prymnesiophyceae</taxon>
        <taxon>Isochrysidales</taxon>
        <taxon>Noelaerhabdaceae</taxon>
        <taxon>Emiliania</taxon>
    </lineage>
</organism>
<dbReference type="RefSeq" id="XP_005786147.1">
    <property type="nucleotide sequence ID" value="XM_005786090.1"/>
</dbReference>
<reference evidence="2" key="2">
    <citation type="submission" date="2024-10" db="UniProtKB">
        <authorList>
            <consortium name="EnsemblProtists"/>
        </authorList>
    </citation>
    <scope>IDENTIFICATION</scope>
</reference>
<reference evidence="3" key="1">
    <citation type="journal article" date="2013" name="Nature">
        <title>Pan genome of the phytoplankton Emiliania underpins its global distribution.</title>
        <authorList>
            <person name="Read B.A."/>
            <person name="Kegel J."/>
            <person name="Klute M.J."/>
            <person name="Kuo A."/>
            <person name="Lefebvre S.C."/>
            <person name="Maumus F."/>
            <person name="Mayer C."/>
            <person name="Miller J."/>
            <person name="Monier A."/>
            <person name="Salamov A."/>
            <person name="Young J."/>
            <person name="Aguilar M."/>
            <person name="Claverie J.M."/>
            <person name="Frickenhaus S."/>
            <person name="Gonzalez K."/>
            <person name="Herman E.K."/>
            <person name="Lin Y.C."/>
            <person name="Napier J."/>
            <person name="Ogata H."/>
            <person name="Sarno A.F."/>
            <person name="Shmutz J."/>
            <person name="Schroeder D."/>
            <person name="de Vargas C."/>
            <person name="Verret F."/>
            <person name="von Dassow P."/>
            <person name="Valentin K."/>
            <person name="Van de Peer Y."/>
            <person name="Wheeler G."/>
            <person name="Dacks J.B."/>
            <person name="Delwiche C.F."/>
            <person name="Dyhrman S.T."/>
            <person name="Glockner G."/>
            <person name="John U."/>
            <person name="Richards T."/>
            <person name="Worden A.Z."/>
            <person name="Zhang X."/>
            <person name="Grigoriev I.V."/>
            <person name="Allen A.E."/>
            <person name="Bidle K."/>
            <person name="Borodovsky M."/>
            <person name="Bowler C."/>
            <person name="Brownlee C."/>
            <person name="Cock J.M."/>
            <person name="Elias M."/>
            <person name="Gladyshev V.N."/>
            <person name="Groth M."/>
            <person name="Guda C."/>
            <person name="Hadaegh A."/>
            <person name="Iglesias-Rodriguez M.D."/>
            <person name="Jenkins J."/>
            <person name="Jones B.M."/>
            <person name="Lawson T."/>
            <person name="Leese F."/>
            <person name="Lindquist E."/>
            <person name="Lobanov A."/>
            <person name="Lomsadze A."/>
            <person name="Malik S.B."/>
            <person name="Marsh M.E."/>
            <person name="Mackinder L."/>
            <person name="Mock T."/>
            <person name="Mueller-Roeber B."/>
            <person name="Pagarete A."/>
            <person name="Parker M."/>
            <person name="Probert I."/>
            <person name="Quesneville H."/>
            <person name="Raines C."/>
            <person name="Rensing S.A."/>
            <person name="Riano-Pachon D.M."/>
            <person name="Richier S."/>
            <person name="Rokitta S."/>
            <person name="Shiraiwa Y."/>
            <person name="Soanes D.M."/>
            <person name="van der Giezen M."/>
            <person name="Wahlund T.M."/>
            <person name="Williams B."/>
            <person name="Wilson W."/>
            <person name="Wolfe G."/>
            <person name="Wurch L.L."/>
        </authorList>
    </citation>
    <scope>NUCLEOTIDE SEQUENCE</scope>
</reference>
<dbReference type="EnsemblProtists" id="EOD33718">
    <property type="protein sequence ID" value="EOD33718"/>
    <property type="gene ID" value="EMIHUDRAFT_122853"/>
</dbReference>
<sequence length="168" mass="19317">MTLSRSQLEQIRADAGADAVPIDFAKMASWSEVEAAAFFESGGDDHGPPPALQMVMDDLAMRFVVNCPAEEQESFERLLFQVEAAFWFYDDEYREIWPHSFPCFTLLQFAQKLFEMCELLKPFAARTSELYEKFRQYKIQIPTCGAMLLDQSQTKERLPVPEKLEAGR</sequence>
<dbReference type="Proteomes" id="UP000013827">
    <property type="component" value="Unassembled WGS sequence"/>
</dbReference>
<dbReference type="GO" id="GO:0003723">
    <property type="term" value="F:RNA binding"/>
    <property type="evidence" value="ECO:0007669"/>
    <property type="project" value="InterPro"/>
</dbReference>
<dbReference type="GO" id="GO:0000290">
    <property type="term" value="P:deadenylation-dependent decapping of nuclear-transcribed mRNA"/>
    <property type="evidence" value="ECO:0007669"/>
    <property type="project" value="TreeGrafter"/>
</dbReference>
<dbReference type="KEGG" id="ehx:EMIHUDRAFT_122853"/>
<proteinExistence type="predicted"/>
<keyword evidence="3" id="KW-1185">Reference proteome</keyword>
<evidence type="ECO:0000313" key="3">
    <source>
        <dbReference type="Proteomes" id="UP000013827"/>
    </source>
</evidence>
<dbReference type="Gene3D" id="1.10.10.1050">
    <property type="entry name" value="Dcp2, box A domain"/>
    <property type="match status" value="1"/>
</dbReference>
<dbReference type="GO" id="GO:0005737">
    <property type="term" value="C:cytoplasm"/>
    <property type="evidence" value="ECO:0007669"/>
    <property type="project" value="TreeGrafter"/>
</dbReference>
<dbReference type="InterPro" id="IPR036189">
    <property type="entry name" value="DCP2_BoxA_sf"/>
</dbReference>
<dbReference type="STRING" id="2903.R1DE08"/>
<dbReference type="Pfam" id="PF05026">
    <property type="entry name" value="DCP2"/>
    <property type="match status" value="1"/>
</dbReference>
<dbReference type="GO" id="GO:0030145">
    <property type="term" value="F:manganese ion binding"/>
    <property type="evidence" value="ECO:0007669"/>
    <property type="project" value="InterPro"/>
</dbReference>
<dbReference type="PANTHER" id="PTHR23114">
    <property type="entry name" value="M7GPPPN-MRNA HYDROLASE"/>
    <property type="match status" value="1"/>
</dbReference>
<dbReference type="PaxDb" id="2903-EOD33718"/>
<evidence type="ECO:0000259" key="1">
    <source>
        <dbReference type="SMART" id="SM01125"/>
    </source>
</evidence>